<evidence type="ECO:0000313" key="2">
    <source>
        <dbReference type="EMBL" id="EFN56892.1"/>
    </source>
</evidence>
<dbReference type="CDD" id="cd00030">
    <property type="entry name" value="C2"/>
    <property type="match status" value="1"/>
</dbReference>
<dbReference type="Gene3D" id="2.60.40.150">
    <property type="entry name" value="C2 domain"/>
    <property type="match status" value="1"/>
</dbReference>
<dbReference type="InParanoid" id="E1ZBP5"/>
<evidence type="ECO:0000259" key="1">
    <source>
        <dbReference type="PROSITE" id="PS50004"/>
    </source>
</evidence>
<dbReference type="Proteomes" id="UP000008141">
    <property type="component" value="Unassembled WGS sequence"/>
</dbReference>
<accession>E1ZBP5</accession>
<dbReference type="KEGG" id="cvr:CHLNCDRAFT_51690"/>
<dbReference type="Pfam" id="PF00168">
    <property type="entry name" value="C2"/>
    <property type="match status" value="1"/>
</dbReference>
<organism evidence="3">
    <name type="scientific">Chlorella variabilis</name>
    <name type="common">Green alga</name>
    <dbReference type="NCBI Taxonomy" id="554065"/>
    <lineage>
        <taxon>Eukaryota</taxon>
        <taxon>Viridiplantae</taxon>
        <taxon>Chlorophyta</taxon>
        <taxon>core chlorophytes</taxon>
        <taxon>Trebouxiophyceae</taxon>
        <taxon>Chlorellales</taxon>
        <taxon>Chlorellaceae</taxon>
        <taxon>Chlorella clade</taxon>
        <taxon>Chlorella</taxon>
    </lineage>
</organism>
<dbReference type="STRING" id="554065.E1ZBP5"/>
<dbReference type="AlphaFoldDB" id="E1ZBP5"/>
<feature type="domain" description="C2" evidence="1">
    <location>
        <begin position="11"/>
        <end position="137"/>
    </location>
</feature>
<dbReference type="PROSITE" id="PS50004">
    <property type="entry name" value="C2"/>
    <property type="match status" value="1"/>
</dbReference>
<dbReference type="EMBL" id="GL433841">
    <property type="protein sequence ID" value="EFN56892.1"/>
    <property type="molecule type" value="Genomic_DNA"/>
</dbReference>
<evidence type="ECO:0000313" key="3">
    <source>
        <dbReference type="Proteomes" id="UP000008141"/>
    </source>
</evidence>
<proteinExistence type="predicted"/>
<dbReference type="GeneID" id="17356041"/>
<name>E1ZBP5_CHLVA</name>
<dbReference type="SUPFAM" id="SSF49562">
    <property type="entry name" value="C2 domain (Calcium/lipid-binding domain, CaLB)"/>
    <property type="match status" value="1"/>
</dbReference>
<keyword evidence="3" id="KW-1185">Reference proteome</keyword>
<sequence length="159" mass="17729">MSAGRPGIVSIMRRLSRVSRVPELLRSGVLTIHLEKAEGLSTMGQAGFTKKYKVKVSVGSISRVTERGKVTFQHRRNPVFDERLELLVDGDTAAAEGSQIELEVWAAHFLRADSFKGSAVVPLRDVQRRRRMRGSWPLQHARSGSLLMELSWVAAPGMY</sequence>
<protein>
    <recommendedName>
        <fullName evidence="1">C2 domain-containing protein</fullName>
    </recommendedName>
</protein>
<dbReference type="SMART" id="SM00239">
    <property type="entry name" value="C2"/>
    <property type="match status" value="1"/>
</dbReference>
<dbReference type="RefSeq" id="XP_005848994.1">
    <property type="nucleotide sequence ID" value="XM_005848932.1"/>
</dbReference>
<reference evidence="2 3" key="1">
    <citation type="journal article" date="2010" name="Plant Cell">
        <title>The Chlorella variabilis NC64A genome reveals adaptation to photosymbiosis, coevolution with viruses, and cryptic sex.</title>
        <authorList>
            <person name="Blanc G."/>
            <person name="Duncan G."/>
            <person name="Agarkova I."/>
            <person name="Borodovsky M."/>
            <person name="Gurnon J."/>
            <person name="Kuo A."/>
            <person name="Lindquist E."/>
            <person name="Lucas S."/>
            <person name="Pangilinan J."/>
            <person name="Polle J."/>
            <person name="Salamov A."/>
            <person name="Terry A."/>
            <person name="Yamada T."/>
            <person name="Dunigan D.D."/>
            <person name="Grigoriev I.V."/>
            <person name="Claverie J.M."/>
            <person name="Van Etten J.L."/>
        </authorList>
    </citation>
    <scope>NUCLEOTIDE SEQUENCE [LARGE SCALE GENOMIC DNA]</scope>
    <source>
        <strain evidence="2 3">NC64A</strain>
    </source>
</reference>
<dbReference type="InterPro" id="IPR035892">
    <property type="entry name" value="C2_domain_sf"/>
</dbReference>
<gene>
    <name evidence="2" type="ORF">CHLNCDRAFT_51690</name>
</gene>
<dbReference type="InterPro" id="IPR000008">
    <property type="entry name" value="C2_dom"/>
</dbReference>